<dbReference type="PANTHER" id="PTHR30055">
    <property type="entry name" value="HTH-TYPE TRANSCRIPTIONAL REGULATOR RUTR"/>
    <property type="match status" value="1"/>
</dbReference>
<evidence type="ECO:0000256" key="2">
    <source>
        <dbReference type="ARBA" id="ARBA00023125"/>
    </source>
</evidence>
<dbReference type="InterPro" id="IPR001647">
    <property type="entry name" value="HTH_TetR"/>
</dbReference>
<keyword evidence="1" id="KW-0805">Transcription regulation</keyword>
<evidence type="ECO:0000256" key="4">
    <source>
        <dbReference type="PROSITE-ProRule" id="PRU00335"/>
    </source>
</evidence>
<dbReference type="PROSITE" id="PS50977">
    <property type="entry name" value="HTH_TETR_2"/>
    <property type="match status" value="1"/>
</dbReference>
<dbReference type="Gene3D" id="1.10.357.10">
    <property type="entry name" value="Tetracycline Repressor, domain 2"/>
    <property type="match status" value="1"/>
</dbReference>
<dbReference type="InterPro" id="IPR009057">
    <property type="entry name" value="Homeodomain-like_sf"/>
</dbReference>
<gene>
    <name evidence="6" type="ORF">GCM10022380_54950</name>
</gene>
<keyword evidence="3" id="KW-0804">Transcription</keyword>
<keyword evidence="2 4" id="KW-0238">DNA-binding</keyword>
<reference evidence="7" key="1">
    <citation type="journal article" date="2019" name="Int. J. Syst. Evol. Microbiol.">
        <title>The Global Catalogue of Microorganisms (GCM) 10K type strain sequencing project: providing services to taxonomists for standard genome sequencing and annotation.</title>
        <authorList>
            <consortium name="The Broad Institute Genomics Platform"/>
            <consortium name="The Broad Institute Genome Sequencing Center for Infectious Disease"/>
            <person name="Wu L."/>
            <person name="Ma J."/>
        </authorList>
    </citation>
    <scope>NUCLEOTIDE SEQUENCE [LARGE SCALE GENOMIC DNA]</scope>
    <source>
        <strain evidence="7">JCM 17017</strain>
    </source>
</reference>
<organism evidence="6 7">
    <name type="scientific">Amycolatopsis tucumanensis</name>
    <dbReference type="NCBI Taxonomy" id="401106"/>
    <lineage>
        <taxon>Bacteria</taxon>
        <taxon>Bacillati</taxon>
        <taxon>Actinomycetota</taxon>
        <taxon>Actinomycetes</taxon>
        <taxon>Pseudonocardiales</taxon>
        <taxon>Pseudonocardiaceae</taxon>
        <taxon>Amycolatopsis</taxon>
    </lineage>
</organism>
<dbReference type="SUPFAM" id="SSF46689">
    <property type="entry name" value="Homeodomain-like"/>
    <property type="match status" value="1"/>
</dbReference>
<dbReference type="Proteomes" id="UP001501624">
    <property type="component" value="Unassembled WGS sequence"/>
</dbReference>
<dbReference type="Pfam" id="PF00440">
    <property type="entry name" value="TetR_N"/>
    <property type="match status" value="1"/>
</dbReference>
<evidence type="ECO:0000313" key="6">
    <source>
        <dbReference type="EMBL" id="GAA3829392.1"/>
    </source>
</evidence>
<evidence type="ECO:0000313" key="7">
    <source>
        <dbReference type="Proteomes" id="UP001501624"/>
    </source>
</evidence>
<dbReference type="InterPro" id="IPR050109">
    <property type="entry name" value="HTH-type_TetR-like_transc_reg"/>
</dbReference>
<evidence type="ECO:0000256" key="3">
    <source>
        <dbReference type="ARBA" id="ARBA00023163"/>
    </source>
</evidence>
<evidence type="ECO:0000259" key="5">
    <source>
        <dbReference type="PROSITE" id="PS50977"/>
    </source>
</evidence>
<proteinExistence type="predicted"/>
<feature type="domain" description="HTH tetR-type" evidence="5">
    <location>
        <begin position="19"/>
        <end position="79"/>
    </location>
</feature>
<comment type="caution">
    <text evidence="6">The sequence shown here is derived from an EMBL/GenBank/DDBJ whole genome shotgun (WGS) entry which is preliminary data.</text>
</comment>
<feature type="DNA-binding region" description="H-T-H motif" evidence="4">
    <location>
        <begin position="42"/>
        <end position="61"/>
    </location>
</feature>
<dbReference type="PANTHER" id="PTHR30055:SF234">
    <property type="entry name" value="HTH-TYPE TRANSCRIPTIONAL REGULATOR BETI"/>
    <property type="match status" value="1"/>
</dbReference>
<dbReference type="PRINTS" id="PR00455">
    <property type="entry name" value="HTHTETR"/>
</dbReference>
<sequence length="203" mass="22110">MIDSVMDPCFPGGVPSTDASTRERLLTVAERLLLESGYDAVSVRAINSAAGMNPAAVHYHFGSKDALIAALLEARLAPVWQRRLDEVTERRRGGWTPTVPELVDLVVTPLAELAADPVGALRLRLLARFVLGRREPAWTSRWFGLGPWIELLRDARPELAKAEAAQRWLLAFGLVLQFFADGMPGEVPVETLRAFVAAGLAGS</sequence>
<name>A0ABP7IXD0_9PSEU</name>
<keyword evidence="7" id="KW-1185">Reference proteome</keyword>
<accession>A0ABP7IXD0</accession>
<dbReference type="EMBL" id="BAABCM010000008">
    <property type="protein sequence ID" value="GAA3829392.1"/>
    <property type="molecule type" value="Genomic_DNA"/>
</dbReference>
<protein>
    <recommendedName>
        <fullName evidence="5">HTH tetR-type domain-containing protein</fullName>
    </recommendedName>
</protein>
<evidence type="ECO:0000256" key="1">
    <source>
        <dbReference type="ARBA" id="ARBA00023015"/>
    </source>
</evidence>